<dbReference type="Pfam" id="PF01522">
    <property type="entry name" value="Polysacc_deac_1"/>
    <property type="match status" value="1"/>
</dbReference>
<organism evidence="7 8">
    <name type="scientific">Rubellimicrobium mesophilum DSM 19309</name>
    <dbReference type="NCBI Taxonomy" id="442562"/>
    <lineage>
        <taxon>Bacteria</taxon>
        <taxon>Pseudomonadati</taxon>
        <taxon>Pseudomonadota</taxon>
        <taxon>Alphaproteobacteria</taxon>
        <taxon>Rhodobacterales</taxon>
        <taxon>Roseobacteraceae</taxon>
        <taxon>Rubellimicrobium</taxon>
    </lineage>
</organism>
<dbReference type="AlphaFoldDB" id="A0A017HNA4"/>
<dbReference type="GO" id="GO:0016810">
    <property type="term" value="F:hydrolase activity, acting on carbon-nitrogen (but not peptide) bonds"/>
    <property type="evidence" value="ECO:0007669"/>
    <property type="project" value="InterPro"/>
</dbReference>
<dbReference type="InterPro" id="IPR051398">
    <property type="entry name" value="Polysacch_Deacetylase"/>
</dbReference>
<evidence type="ECO:0000259" key="6">
    <source>
        <dbReference type="PROSITE" id="PS51677"/>
    </source>
</evidence>
<dbReference type="InterPro" id="IPR002509">
    <property type="entry name" value="NODB_dom"/>
</dbReference>
<accession>A0A017HNA4</accession>
<keyword evidence="8" id="KW-1185">Reference proteome</keyword>
<evidence type="ECO:0000256" key="4">
    <source>
        <dbReference type="ARBA" id="ARBA00022729"/>
    </source>
</evidence>
<reference evidence="7 8" key="1">
    <citation type="submission" date="2013-02" db="EMBL/GenBank/DDBJ databases">
        <authorList>
            <person name="Fiebig A."/>
            <person name="Goeker M."/>
            <person name="Klenk H.-P.P."/>
        </authorList>
    </citation>
    <scope>NUCLEOTIDE SEQUENCE [LARGE SCALE GENOMIC DNA]</scope>
    <source>
        <strain evidence="7 8">DSM 19309</strain>
    </source>
</reference>
<dbReference type="PANTHER" id="PTHR34216">
    <property type="match status" value="1"/>
</dbReference>
<protein>
    <recommendedName>
        <fullName evidence="3">Chitooligosaccharide deacetylase</fullName>
    </recommendedName>
    <alternativeName>
        <fullName evidence="5">Nodulation protein B</fullName>
    </alternativeName>
</protein>
<evidence type="ECO:0000256" key="5">
    <source>
        <dbReference type="ARBA" id="ARBA00032976"/>
    </source>
</evidence>
<dbReference type="PANTHER" id="PTHR34216:SF7">
    <property type="entry name" value="POLY-BETA-1,6-N-ACETYL-D-GLUCOSAMINE N-DEACETYLASE"/>
    <property type="match status" value="1"/>
</dbReference>
<evidence type="ECO:0000256" key="2">
    <source>
        <dbReference type="ARBA" id="ARBA00010973"/>
    </source>
</evidence>
<comment type="caution">
    <text evidence="7">The sequence shown here is derived from an EMBL/GenBank/DDBJ whole genome shotgun (WGS) entry which is preliminary data.</text>
</comment>
<name>A0A017HNA4_9RHOB</name>
<dbReference type="Gene3D" id="3.20.20.370">
    <property type="entry name" value="Glycoside hydrolase/deacetylase"/>
    <property type="match status" value="1"/>
</dbReference>
<sequence length="237" mass="26277">MAVTFDDAYRDVLENAQPSLVRHGVPATVFVVSGTIGSERGYWWDELAQLVLGDQALPEAMDLPVPSPEVELARQQGDRSALHMALWRLVRLRPEEERATIMRAVARAYGDPPIPYAPVMTEHELRSITDGGLVSLGVHTVTHPSLPSLTVERQREELAASRAEVERIAGEPLASLAYPFGDYDETTIGVARSLGFDHAVSVEAGWANDWGRRFALPRIDVKDWPDARFLRTLAWLG</sequence>
<dbReference type="GO" id="GO:0005975">
    <property type="term" value="P:carbohydrate metabolic process"/>
    <property type="evidence" value="ECO:0007669"/>
    <property type="project" value="InterPro"/>
</dbReference>
<evidence type="ECO:0000313" key="8">
    <source>
        <dbReference type="Proteomes" id="UP000019666"/>
    </source>
</evidence>
<comment type="function">
    <text evidence="1">Is involved in generating a small heat-stable compound (Nod), an acylated oligomer of N-acetylglucosamine, that stimulates mitosis in various plant protoplasts.</text>
</comment>
<keyword evidence="4" id="KW-0732">Signal</keyword>
<feature type="domain" description="NodB homology" evidence="6">
    <location>
        <begin position="1"/>
        <end position="237"/>
    </location>
</feature>
<dbReference type="PROSITE" id="PS51677">
    <property type="entry name" value="NODB"/>
    <property type="match status" value="1"/>
</dbReference>
<evidence type="ECO:0000313" key="7">
    <source>
        <dbReference type="EMBL" id="EYD75957.1"/>
    </source>
</evidence>
<gene>
    <name evidence="7" type="ORF">Rumeso_02386</name>
</gene>
<dbReference type="CDD" id="cd10918">
    <property type="entry name" value="CE4_NodB_like_5s_6s"/>
    <property type="match status" value="1"/>
</dbReference>
<evidence type="ECO:0000256" key="1">
    <source>
        <dbReference type="ARBA" id="ARBA00003236"/>
    </source>
</evidence>
<dbReference type="STRING" id="442562.Rumeso_02386"/>
<dbReference type="EMBL" id="AOSK01000062">
    <property type="protein sequence ID" value="EYD75957.1"/>
    <property type="molecule type" value="Genomic_DNA"/>
</dbReference>
<dbReference type="SUPFAM" id="SSF88713">
    <property type="entry name" value="Glycoside hydrolase/deacetylase"/>
    <property type="match status" value="1"/>
</dbReference>
<dbReference type="InterPro" id="IPR011330">
    <property type="entry name" value="Glyco_hydro/deAcase_b/a-brl"/>
</dbReference>
<evidence type="ECO:0000256" key="3">
    <source>
        <dbReference type="ARBA" id="ARBA00020071"/>
    </source>
</evidence>
<dbReference type="Proteomes" id="UP000019666">
    <property type="component" value="Unassembled WGS sequence"/>
</dbReference>
<dbReference type="HOGENOM" id="CLU_030024_1_2_5"/>
<proteinExistence type="inferred from homology"/>
<comment type="similarity">
    <text evidence="2">Belongs to the polysaccharide deacetylase family.</text>
</comment>